<keyword evidence="3" id="KW-0645">Protease</keyword>
<dbReference type="InterPro" id="IPR040449">
    <property type="entry name" value="Peptidase_S66_N"/>
</dbReference>
<dbReference type="GO" id="GO:0004180">
    <property type="term" value="F:carboxypeptidase activity"/>
    <property type="evidence" value="ECO:0007669"/>
    <property type="project" value="UniProtKB-KW"/>
</dbReference>
<dbReference type="GO" id="GO:0008236">
    <property type="term" value="F:serine-type peptidase activity"/>
    <property type="evidence" value="ECO:0007669"/>
    <property type="project" value="UniProtKB-KW"/>
</dbReference>
<comment type="similarity">
    <text evidence="1">Belongs to the peptidase S66 family.</text>
</comment>
<evidence type="ECO:0000259" key="8">
    <source>
        <dbReference type="Pfam" id="PF17676"/>
    </source>
</evidence>
<protein>
    <submittedName>
        <fullName evidence="9">Muramoyltetrapeptide carboxypeptidase</fullName>
    </submittedName>
</protein>
<keyword evidence="10" id="KW-1185">Reference proteome</keyword>
<keyword evidence="5" id="KW-0720">Serine protease</keyword>
<evidence type="ECO:0000256" key="6">
    <source>
        <dbReference type="PIRSR" id="PIRSR028757-1"/>
    </source>
</evidence>
<evidence type="ECO:0000313" key="10">
    <source>
        <dbReference type="Proteomes" id="UP000198850"/>
    </source>
</evidence>
<proteinExistence type="inferred from homology"/>
<dbReference type="STRING" id="425514.SAMN05443550_1256"/>
<organism evidence="9 10">
    <name type="scientific">Pedobacter hartonius</name>
    <dbReference type="NCBI Taxonomy" id="425514"/>
    <lineage>
        <taxon>Bacteria</taxon>
        <taxon>Pseudomonadati</taxon>
        <taxon>Bacteroidota</taxon>
        <taxon>Sphingobacteriia</taxon>
        <taxon>Sphingobacteriales</taxon>
        <taxon>Sphingobacteriaceae</taxon>
        <taxon>Pedobacter</taxon>
    </lineage>
</organism>
<sequence length="350" mass="38582">MNRKIFISSLVTAGASLSVLKSWAVPSHEHMHRHKIPPYLNPGDTIGITSPAGYISLEEIRPSVQLIESWGFKVEIGAAVGKKDFTYGGTDAERTADLQRMLDDPHIHAVMCARGGYGLVRIIDQIDFKQFARHPKWVIGFSDVTVLHCHISRNFGIATLHSKMCNSFPSDWARAEPIQISTILSIRQALSGEDFKYTAPSAAANRKGRGQGELIGGNLSIIESVAGTRSDPDTKGRILFLEDTGEYLYTIDRMLWSLKRRGKLSGLAGLVIGGFKLKPDDAGEEFGKSIYEIVMEKVQEYDYPVCFDFPVGHQKNNAALRCGVQHILDVGAGGSKMWSVDSYPELRSGL</sequence>
<dbReference type="SUPFAM" id="SSF141986">
    <property type="entry name" value="LD-carboxypeptidase A C-terminal domain-like"/>
    <property type="match status" value="1"/>
</dbReference>
<dbReference type="Proteomes" id="UP000198850">
    <property type="component" value="Unassembled WGS sequence"/>
</dbReference>
<dbReference type="PANTHER" id="PTHR30237:SF2">
    <property type="entry name" value="MUREIN TETRAPEPTIDE CARBOXYPEPTIDASE"/>
    <property type="match status" value="1"/>
</dbReference>
<evidence type="ECO:0000313" key="9">
    <source>
        <dbReference type="EMBL" id="SEB22024.1"/>
    </source>
</evidence>
<dbReference type="EMBL" id="FNRA01000025">
    <property type="protein sequence ID" value="SEB22024.1"/>
    <property type="molecule type" value="Genomic_DNA"/>
</dbReference>
<feature type="active site" description="Charge relay system" evidence="6">
    <location>
        <position position="242"/>
    </location>
</feature>
<evidence type="ECO:0000259" key="7">
    <source>
        <dbReference type="Pfam" id="PF02016"/>
    </source>
</evidence>
<feature type="active site" description="Nucleophile" evidence="6">
    <location>
        <position position="142"/>
    </location>
</feature>
<dbReference type="Pfam" id="PF17676">
    <property type="entry name" value="Peptidase_S66C"/>
    <property type="match status" value="1"/>
</dbReference>
<keyword evidence="2 9" id="KW-0121">Carboxypeptidase</keyword>
<dbReference type="SUPFAM" id="SSF52317">
    <property type="entry name" value="Class I glutamine amidotransferase-like"/>
    <property type="match status" value="1"/>
</dbReference>
<dbReference type="Gene3D" id="3.40.50.10740">
    <property type="entry name" value="Class I glutamine amidotransferase-like"/>
    <property type="match status" value="1"/>
</dbReference>
<reference evidence="9 10" key="1">
    <citation type="submission" date="2016-10" db="EMBL/GenBank/DDBJ databases">
        <authorList>
            <person name="de Groot N.N."/>
        </authorList>
    </citation>
    <scope>NUCLEOTIDE SEQUENCE [LARGE SCALE GENOMIC DNA]</scope>
    <source>
        <strain evidence="9 10">DSM 19033</strain>
    </source>
</reference>
<evidence type="ECO:0000256" key="2">
    <source>
        <dbReference type="ARBA" id="ARBA00022645"/>
    </source>
</evidence>
<name>A0A1H4HJK9_9SPHI</name>
<feature type="domain" description="LD-carboxypeptidase N-terminal" evidence="7">
    <location>
        <begin position="46"/>
        <end position="161"/>
    </location>
</feature>
<dbReference type="PANTHER" id="PTHR30237">
    <property type="entry name" value="MURAMOYLTETRAPEPTIDE CARBOXYPEPTIDASE"/>
    <property type="match status" value="1"/>
</dbReference>
<evidence type="ECO:0000256" key="1">
    <source>
        <dbReference type="ARBA" id="ARBA00010233"/>
    </source>
</evidence>
<evidence type="ECO:0000256" key="4">
    <source>
        <dbReference type="ARBA" id="ARBA00022801"/>
    </source>
</evidence>
<evidence type="ECO:0000256" key="5">
    <source>
        <dbReference type="ARBA" id="ARBA00022825"/>
    </source>
</evidence>
<dbReference type="InterPro" id="IPR003507">
    <property type="entry name" value="S66_fam"/>
</dbReference>
<dbReference type="AlphaFoldDB" id="A0A1H4HJK9"/>
<dbReference type="InterPro" id="IPR029062">
    <property type="entry name" value="Class_I_gatase-like"/>
</dbReference>
<feature type="active site" description="Charge relay system" evidence="6">
    <location>
        <position position="313"/>
    </location>
</feature>
<evidence type="ECO:0000256" key="3">
    <source>
        <dbReference type="ARBA" id="ARBA00022670"/>
    </source>
</evidence>
<dbReference type="InterPro" id="IPR027478">
    <property type="entry name" value="LdcA_N"/>
</dbReference>
<dbReference type="InterPro" id="IPR027461">
    <property type="entry name" value="Carboxypeptidase_A_C_sf"/>
</dbReference>
<dbReference type="PIRSF" id="PIRSF028757">
    <property type="entry name" value="LD-carboxypeptidase"/>
    <property type="match status" value="1"/>
</dbReference>
<feature type="domain" description="LD-carboxypeptidase C-terminal" evidence="8">
    <location>
        <begin position="211"/>
        <end position="325"/>
    </location>
</feature>
<dbReference type="Gene3D" id="3.50.30.60">
    <property type="entry name" value="LD-carboxypeptidase A C-terminal domain-like"/>
    <property type="match status" value="1"/>
</dbReference>
<gene>
    <name evidence="9" type="ORF">SAMN05443550_1256</name>
</gene>
<dbReference type="OrthoDB" id="9807329at2"/>
<dbReference type="GO" id="GO:0006508">
    <property type="term" value="P:proteolysis"/>
    <property type="evidence" value="ECO:0007669"/>
    <property type="project" value="UniProtKB-KW"/>
</dbReference>
<dbReference type="CDD" id="cd07025">
    <property type="entry name" value="Peptidase_S66"/>
    <property type="match status" value="1"/>
</dbReference>
<dbReference type="Pfam" id="PF02016">
    <property type="entry name" value="Peptidase_S66"/>
    <property type="match status" value="1"/>
</dbReference>
<accession>A0A1H4HJK9</accession>
<keyword evidence="4" id="KW-0378">Hydrolase</keyword>
<dbReference type="InterPro" id="IPR040921">
    <property type="entry name" value="Peptidase_S66C"/>
</dbReference>